<keyword evidence="2" id="KW-1185">Reference proteome</keyword>
<evidence type="ECO:0000313" key="2">
    <source>
        <dbReference type="Proteomes" id="UP000708208"/>
    </source>
</evidence>
<comment type="caution">
    <text evidence="1">The sequence shown here is derived from an EMBL/GenBank/DDBJ whole genome shotgun (WGS) entry which is preliminary data.</text>
</comment>
<organism evidence="1 2">
    <name type="scientific">Allacma fusca</name>
    <dbReference type="NCBI Taxonomy" id="39272"/>
    <lineage>
        <taxon>Eukaryota</taxon>
        <taxon>Metazoa</taxon>
        <taxon>Ecdysozoa</taxon>
        <taxon>Arthropoda</taxon>
        <taxon>Hexapoda</taxon>
        <taxon>Collembola</taxon>
        <taxon>Symphypleona</taxon>
        <taxon>Sminthuridae</taxon>
        <taxon>Allacma</taxon>
    </lineage>
</organism>
<name>A0A8J2P0J7_9HEXA</name>
<reference evidence="1" key="1">
    <citation type="submission" date="2021-06" db="EMBL/GenBank/DDBJ databases">
        <authorList>
            <person name="Hodson N. C."/>
            <person name="Mongue J. A."/>
            <person name="Jaron S. K."/>
        </authorList>
    </citation>
    <scope>NUCLEOTIDE SEQUENCE</scope>
</reference>
<gene>
    <name evidence="1" type="ORF">AFUS01_LOCUS9014</name>
</gene>
<dbReference type="EMBL" id="CAJVCH010063864">
    <property type="protein sequence ID" value="CAG7719704.1"/>
    <property type="molecule type" value="Genomic_DNA"/>
</dbReference>
<accession>A0A8J2P0J7</accession>
<feature type="non-terminal residue" evidence="1">
    <location>
        <position position="1"/>
    </location>
</feature>
<proteinExistence type="predicted"/>
<sequence length="31" mass="3825">MILWDNILDSQKDQFIKDTYPMELTRGFQYD</sequence>
<dbReference type="Proteomes" id="UP000708208">
    <property type="component" value="Unassembled WGS sequence"/>
</dbReference>
<dbReference type="AlphaFoldDB" id="A0A8J2P0J7"/>
<protein>
    <submittedName>
        <fullName evidence="1">Uncharacterized protein</fullName>
    </submittedName>
</protein>
<evidence type="ECO:0000313" key="1">
    <source>
        <dbReference type="EMBL" id="CAG7719704.1"/>
    </source>
</evidence>